<keyword evidence="6" id="KW-1185">Reference proteome</keyword>
<evidence type="ECO:0000256" key="1">
    <source>
        <dbReference type="ARBA" id="ARBA00007447"/>
    </source>
</evidence>
<dbReference type="PANTHER" id="PTHR47966">
    <property type="entry name" value="BETA-SITE APP-CLEAVING ENZYME, ISOFORM A-RELATED"/>
    <property type="match status" value="1"/>
</dbReference>
<evidence type="ECO:0000313" key="6">
    <source>
        <dbReference type="Proteomes" id="UP001212997"/>
    </source>
</evidence>
<dbReference type="PANTHER" id="PTHR47966:SF51">
    <property type="entry name" value="BETA-SITE APP-CLEAVING ENZYME, ISOFORM A-RELATED"/>
    <property type="match status" value="1"/>
</dbReference>
<dbReference type="CDD" id="cd05471">
    <property type="entry name" value="pepsin_like"/>
    <property type="match status" value="1"/>
</dbReference>
<evidence type="ECO:0000313" key="5">
    <source>
        <dbReference type="EMBL" id="KAJ3479075.1"/>
    </source>
</evidence>
<dbReference type="EMBL" id="JANAWD010000464">
    <property type="protein sequence ID" value="KAJ3479075.1"/>
    <property type="molecule type" value="Genomic_DNA"/>
</dbReference>
<accession>A0AAD5UXY2</accession>
<proteinExistence type="inferred from homology"/>
<feature type="chain" id="PRO_5041975057" description="Peptidase A1 domain-containing protein" evidence="3">
    <location>
        <begin position="21"/>
        <end position="329"/>
    </location>
</feature>
<feature type="domain" description="Peptidase A1" evidence="4">
    <location>
        <begin position="95"/>
        <end position="329"/>
    </location>
</feature>
<reference evidence="5" key="1">
    <citation type="submission" date="2022-07" db="EMBL/GenBank/DDBJ databases">
        <title>Genome Sequence of Physisporinus lineatus.</title>
        <authorList>
            <person name="Buettner E."/>
        </authorList>
    </citation>
    <scope>NUCLEOTIDE SEQUENCE</scope>
    <source>
        <strain evidence="5">VT162</strain>
    </source>
</reference>
<dbReference type="InterPro" id="IPR021109">
    <property type="entry name" value="Peptidase_aspartic_dom_sf"/>
</dbReference>
<dbReference type="Pfam" id="PF00026">
    <property type="entry name" value="Asp"/>
    <property type="match status" value="1"/>
</dbReference>
<dbReference type="PRINTS" id="PR00792">
    <property type="entry name" value="PEPSIN"/>
</dbReference>
<dbReference type="GO" id="GO:0006508">
    <property type="term" value="P:proteolysis"/>
    <property type="evidence" value="ECO:0007669"/>
    <property type="project" value="InterPro"/>
</dbReference>
<comment type="similarity">
    <text evidence="1">Belongs to the peptidase A1 family.</text>
</comment>
<dbReference type="GO" id="GO:0004190">
    <property type="term" value="F:aspartic-type endopeptidase activity"/>
    <property type="evidence" value="ECO:0007669"/>
    <property type="project" value="InterPro"/>
</dbReference>
<feature type="signal peptide" evidence="3">
    <location>
        <begin position="1"/>
        <end position="20"/>
    </location>
</feature>
<protein>
    <recommendedName>
        <fullName evidence="4">Peptidase A1 domain-containing protein</fullName>
    </recommendedName>
</protein>
<organism evidence="5 6">
    <name type="scientific">Meripilus lineatus</name>
    <dbReference type="NCBI Taxonomy" id="2056292"/>
    <lineage>
        <taxon>Eukaryota</taxon>
        <taxon>Fungi</taxon>
        <taxon>Dikarya</taxon>
        <taxon>Basidiomycota</taxon>
        <taxon>Agaricomycotina</taxon>
        <taxon>Agaricomycetes</taxon>
        <taxon>Polyporales</taxon>
        <taxon>Meripilaceae</taxon>
        <taxon>Meripilus</taxon>
    </lineage>
</organism>
<gene>
    <name evidence="5" type="ORF">NLI96_g9311</name>
</gene>
<dbReference type="SUPFAM" id="SSF50630">
    <property type="entry name" value="Acid proteases"/>
    <property type="match status" value="1"/>
</dbReference>
<comment type="caution">
    <text evidence="5">The sequence shown here is derived from an EMBL/GenBank/DDBJ whole genome shotgun (WGS) entry which is preliminary data.</text>
</comment>
<dbReference type="AlphaFoldDB" id="A0AAD5UXY2"/>
<feature type="active site" evidence="2">
    <location>
        <position position="113"/>
    </location>
</feature>
<dbReference type="InterPro" id="IPR033121">
    <property type="entry name" value="PEPTIDASE_A1"/>
</dbReference>
<name>A0AAD5UXY2_9APHY</name>
<evidence type="ECO:0000256" key="2">
    <source>
        <dbReference type="PIRSR" id="PIRSR601461-1"/>
    </source>
</evidence>
<dbReference type="InterPro" id="IPR034164">
    <property type="entry name" value="Pepsin-like_dom"/>
</dbReference>
<keyword evidence="3" id="KW-0732">Signal</keyword>
<sequence length="329" mass="34954">MLCKTGLTLFVSTLVAVGEARVGARSGFSIPLNPPVALRRSDGTFDHHRAIVHLDHIMNKYRANLESNVGRAVSDEGVQIKRQNVPLDSSDISECLGPITIGSNSQIALVSFDTVAPDLWVSNAQNCPDCAGHNTYDPTMSSSSHSVGDTAQIQYQGGTTISGPLFTDTVSAGGVKVSNQTFIAATQRSGLTNSFPIDGVFGLSYPSLSDLNAPPFVQSAFAQNVISSEGFSFALSSQGNSLFILGAANPTFYSGTLDTHPVNTSSGFWQLGGTTLALDLQEVFTDLNVIMDTTTPFILGPPDQGPLHIPMLDRAQCLLPVGKQRLEDY</sequence>
<feature type="active site" evidence="2">
    <location>
        <position position="292"/>
    </location>
</feature>
<evidence type="ECO:0000256" key="3">
    <source>
        <dbReference type="SAM" id="SignalP"/>
    </source>
</evidence>
<dbReference type="PROSITE" id="PS51767">
    <property type="entry name" value="PEPTIDASE_A1"/>
    <property type="match status" value="1"/>
</dbReference>
<evidence type="ECO:0000259" key="4">
    <source>
        <dbReference type="PROSITE" id="PS51767"/>
    </source>
</evidence>
<dbReference type="InterPro" id="IPR001461">
    <property type="entry name" value="Aspartic_peptidase_A1"/>
</dbReference>
<dbReference type="Proteomes" id="UP001212997">
    <property type="component" value="Unassembled WGS sequence"/>
</dbReference>
<dbReference type="Gene3D" id="2.40.70.10">
    <property type="entry name" value="Acid Proteases"/>
    <property type="match status" value="2"/>
</dbReference>